<comment type="caution">
    <text evidence="6">The sequence shown here is derived from an EMBL/GenBank/DDBJ whole genome shotgun (WGS) entry which is preliminary data.</text>
</comment>
<dbReference type="PROSITE" id="PS50865">
    <property type="entry name" value="ZF_MYND_2"/>
    <property type="match status" value="1"/>
</dbReference>
<reference evidence="6" key="1">
    <citation type="journal article" date="2019" name="Plant J.">
        <title>Chlorella vulgaris genome assembly and annotation reveals the molecular basis for metabolic acclimation to high light conditions.</title>
        <authorList>
            <person name="Cecchin M."/>
            <person name="Marcolungo L."/>
            <person name="Rossato M."/>
            <person name="Girolomoni L."/>
            <person name="Cosentino E."/>
            <person name="Cuine S."/>
            <person name="Li-Beisson Y."/>
            <person name="Delledonne M."/>
            <person name="Ballottari M."/>
        </authorList>
    </citation>
    <scope>NUCLEOTIDE SEQUENCE</scope>
    <source>
        <strain evidence="6">211/11P</strain>
    </source>
</reference>
<evidence type="ECO:0000259" key="5">
    <source>
        <dbReference type="PROSITE" id="PS50865"/>
    </source>
</evidence>
<keyword evidence="3" id="KW-0862">Zinc</keyword>
<evidence type="ECO:0000256" key="1">
    <source>
        <dbReference type="ARBA" id="ARBA00022723"/>
    </source>
</evidence>
<name>A0A9D4YUY0_CHLVU</name>
<evidence type="ECO:0000256" key="3">
    <source>
        <dbReference type="ARBA" id="ARBA00022833"/>
    </source>
</evidence>
<sequence length="668" mass="70631">MALFSRPALPVRTAAFPAVREMSQLRTELVALLSELSQACSSSIDEDGSQRLVPRALHWMDAVIAAARAGGGPVLSPANFEYAGDQLDRVATDLSPPDSSQTAEAKYEAISMLATVVWPLLMGTYSSHYSAAIARSHSLPANLVTVLVPAIHQVAVMLRLPLERRSQWGWCSWQRGAYMADVLSSNELADARKEHLCPLAQPSDGGSGAGAVSSNAQQLLATACQLMVHVPLDMADRTLSLLAMLLSAFSALLGSVCSDIRAALWYRVQRQLAEQRQGDSTTWEAGAQYPRLTQQLVHALPRLPATLQLLVEGGPLQHDADRLPEEASHFRDRNLDSPNQTLLAAWRLHCCAQRDVSQRFGRHCAAMAAAHCQMLQAVVCDTGRVEAVQVLTQQSCCNLASAIAVCGAMCPAVLVLHPALVDLQHRALVIVDGKLSKEWVSMMICKAQAAGASPRVTAHMLASGAMDTMLQQLERSGAQGAALLGAQDGVVARLLADAYQALVHTADDVLAAASSGSTAATFEELRTAQRSLKAVLSGLTGDLGVSGGGQASVSAAAAAKMLRKEAQPAAGQLSAALLVLWTGPEQRKQAALELAQASAARSCAYLSCSNVCAEGGPAAGQGVGSKRCSQCRTAYYCGVACSHADWRQGRHGRVCKALAGARQADQQQ</sequence>
<feature type="domain" description="MYND-type" evidence="5">
    <location>
        <begin position="612"/>
        <end position="655"/>
    </location>
</feature>
<dbReference type="OrthoDB" id="2832160at2759"/>
<accession>A0A9D4YUY0</accession>
<reference evidence="6" key="2">
    <citation type="submission" date="2020-11" db="EMBL/GenBank/DDBJ databases">
        <authorList>
            <person name="Cecchin M."/>
            <person name="Marcolungo L."/>
            <person name="Rossato M."/>
            <person name="Girolomoni L."/>
            <person name="Cosentino E."/>
            <person name="Cuine S."/>
            <person name="Li-Beisson Y."/>
            <person name="Delledonne M."/>
            <person name="Ballottari M."/>
        </authorList>
    </citation>
    <scope>NUCLEOTIDE SEQUENCE</scope>
    <source>
        <strain evidence="6">211/11P</strain>
        <tissue evidence="6">Whole cell</tissue>
    </source>
</reference>
<organism evidence="6 7">
    <name type="scientific">Chlorella vulgaris</name>
    <name type="common">Green alga</name>
    <dbReference type="NCBI Taxonomy" id="3077"/>
    <lineage>
        <taxon>Eukaryota</taxon>
        <taxon>Viridiplantae</taxon>
        <taxon>Chlorophyta</taxon>
        <taxon>core chlorophytes</taxon>
        <taxon>Trebouxiophyceae</taxon>
        <taxon>Chlorellales</taxon>
        <taxon>Chlorellaceae</taxon>
        <taxon>Chlorella clade</taxon>
        <taxon>Chlorella</taxon>
    </lineage>
</organism>
<dbReference type="GO" id="GO:0008270">
    <property type="term" value="F:zinc ion binding"/>
    <property type="evidence" value="ECO:0007669"/>
    <property type="project" value="UniProtKB-KW"/>
</dbReference>
<dbReference type="Gene3D" id="6.10.140.2220">
    <property type="match status" value="1"/>
</dbReference>
<dbReference type="SUPFAM" id="SSF144232">
    <property type="entry name" value="HIT/MYND zinc finger-like"/>
    <property type="match status" value="1"/>
</dbReference>
<evidence type="ECO:0000313" key="7">
    <source>
        <dbReference type="Proteomes" id="UP001055712"/>
    </source>
</evidence>
<keyword evidence="2 4" id="KW-0863">Zinc-finger</keyword>
<dbReference type="EMBL" id="SIDB01000010">
    <property type="protein sequence ID" value="KAI3427146.1"/>
    <property type="molecule type" value="Genomic_DNA"/>
</dbReference>
<gene>
    <name evidence="6" type="ORF">D9Q98_007083</name>
</gene>
<keyword evidence="7" id="KW-1185">Reference proteome</keyword>
<evidence type="ECO:0000256" key="2">
    <source>
        <dbReference type="ARBA" id="ARBA00022771"/>
    </source>
</evidence>
<protein>
    <recommendedName>
        <fullName evidence="5">MYND-type domain-containing protein</fullName>
    </recommendedName>
</protein>
<keyword evidence="1" id="KW-0479">Metal-binding</keyword>
<dbReference type="InterPro" id="IPR002893">
    <property type="entry name" value="Znf_MYND"/>
</dbReference>
<proteinExistence type="predicted"/>
<evidence type="ECO:0000313" key="6">
    <source>
        <dbReference type="EMBL" id="KAI3427146.1"/>
    </source>
</evidence>
<dbReference type="Proteomes" id="UP001055712">
    <property type="component" value="Unassembled WGS sequence"/>
</dbReference>
<dbReference type="AlphaFoldDB" id="A0A9D4YUY0"/>
<dbReference type="Pfam" id="PF01753">
    <property type="entry name" value="zf-MYND"/>
    <property type="match status" value="1"/>
</dbReference>
<evidence type="ECO:0000256" key="4">
    <source>
        <dbReference type="PROSITE-ProRule" id="PRU00134"/>
    </source>
</evidence>